<gene>
    <name evidence="2" type="ORF">AKAME5_002111700</name>
</gene>
<dbReference type="Proteomes" id="UP001279410">
    <property type="component" value="Unassembled WGS sequence"/>
</dbReference>
<feature type="compositionally biased region" description="Basic and acidic residues" evidence="1">
    <location>
        <begin position="571"/>
        <end position="580"/>
    </location>
</feature>
<evidence type="ECO:0000313" key="3">
    <source>
        <dbReference type="Proteomes" id="UP001279410"/>
    </source>
</evidence>
<organism evidence="2 3">
    <name type="scientific">Lates japonicus</name>
    <name type="common">Japanese lates</name>
    <dbReference type="NCBI Taxonomy" id="270547"/>
    <lineage>
        <taxon>Eukaryota</taxon>
        <taxon>Metazoa</taxon>
        <taxon>Chordata</taxon>
        <taxon>Craniata</taxon>
        <taxon>Vertebrata</taxon>
        <taxon>Euteleostomi</taxon>
        <taxon>Actinopterygii</taxon>
        <taxon>Neopterygii</taxon>
        <taxon>Teleostei</taxon>
        <taxon>Neoteleostei</taxon>
        <taxon>Acanthomorphata</taxon>
        <taxon>Carangaria</taxon>
        <taxon>Carangaria incertae sedis</taxon>
        <taxon>Centropomidae</taxon>
        <taxon>Lates</taxon>
    </lineage>
</organism>
<dbReference type="EMBL" id="BRZM01000276">
    <property type="protein sequence ID" value="GLD69800.1"/>
    <property type="molecule type" value="Genomic_DNA"/>
</dbReference>
<feature type="compositionally biased region" description="Basic and acidic residues" evidence="1">
    <location>
        <begin position="500"/>
        <end position="517"/>
    </location>
</feature>
<feature type="region of interest" description="Disordered" evidence="1">
    <location>
        <begin position="792"/>
        <end position="845"/>
    </location>
</feature>
<feature type="compositionally biased region" description="Polar residues" evidence="1">
    <location>
        <begin position="254"/>
        <end position="265"/>
    </location>
</feature>
<feature type="region of interest" description="Disordered" evidence="1">
    <location>
        <begin position="387"/>
        <end position="591"/>
    </location>
</feature>
<feature type="compositionally biased region" description="Low complexity" evidence="1">
    <location>
        <begin position="179"/>
        <end position="188"/>
    </location>
</feature>
<accession>A0AAD3NDU3</accession>
<feature type="region of interest" description="Disordered" evidence="1">
    <location>
        <begin position="161"/>
        <end position="189"/>
    </location>
</feature>
<reference evidence="2" key="1">
    <citation type="submission" date="2022-08" db="EMBL/GenBank/DDBJ databases">
        <title>Genome sequencing of akame (Lates japonicus).</title>
        <authorList>
            <person name="Hashiguchi Y."/>
            <person name="Takahashi H."/>
        </authorList>
    </citation>
    <scope>NUCLEOTIDE SEQUENCE</scope>
    <source>
        <strain evidence="2">Kochi</strain>
    </source>
</reference>
<evidence type="ECO:0000256" key="1">
    <source>
        <dbReference type="SAM" id="MobiDB-lite"/>
    </source>
</evidence>
<proteinExistence type="predicted"/>
<keyword evidence="3" id="KW-1185">Reference proteome</keyword>
<feature type="compositionally biased region" description="Basic and acidic residues" evidence="1">
    <location>
        <begin position="276"/>
        <end position="287"/>
    </location>
</feature>
<feature type="compositionally biased region" description="Basic and acidic residues" evidence="1">
    <location>
        <begin position="220"/>
        <end position="252"/>
    </location>
</feature>
<sequence>MLPSDTDVLGFTWHRLGSETPIKLSNPRLLQKRALSFQKEFSFDEKDDPAKSTKDIDVSLLANLPKVSELRKRFEGITTSASDFEMNRKERIARRLEGIEGEVHPSLLPSLVANRLLEEDTPRYTRASDPCEPCGVPVQQYGTEGFESPDMQLMAPERQSRARCRPDPQSSIHTEPIHSSGSTTSSLELESKAERIARYKAERRRQLAERYGISLDQEPDLDHPSRYTRTRNESEGSERRNRGETLGEEGRDITLTSFTCSSATSPRPGRTAPQHSHTDPSYEMGRSRMDSFSERERLMNLENQRRAAPPEPPSSSSYMDVTSLSSAARVPARDYPVTGMPPSSPKLSRHSSLSSPKHGASPGDLFIEQQAHNILSRQGIRVRERLAREEGRQRSPELGNVTEAPVYRRQQHHTQTSTRYHTDLPVPPVPHHHTQAQLTQPGQPRGQEVVGYPSYLSMASGPTSRGGQHPQQAPEEEAEETEGVKTEGLLRSRKAVLPSEIRRRERSTEDPRRGRGEEDLELYKVQNLNQAREAETEDLARERRRGSTALGRSVSDVGDPQGPSQRTLQHQTHDPREVRQGEGFSNGESHHDTRVSVAQLRHSYMESTTTPPTSRRNELEAEVDWVLTGYEAPWRVERDRGRRPRQYIYPGESRKTSERFRTQPITSAERQETDRYCPGLKNAWLRELEKSIDGGAPKLGQECSSGQETEADTRPIQNSARVPLMPQAVTPHTAVARIPSHPGCSTVTTYGYRRGVCRPTGILTLVLLPGAGTGPWLVQRAFGEAQRLDNVTMEEKDQSKRVKSESRRSLTSAPSTAEKKMAGIPAAGSAANQVTRARGLHSMNR</sequence>
<comment type="caution">
    <text evidence="2">The sequence shown here is derived from an EMBL/GenBank/DDBJ whole genome shotgun (WGS) entry which is preliminary data.</text>
</comment>
<feature type="compositionally biased region" description="Basic and acidic residues" evidence="1">
    <location>
        <begin position="532"/>
        <end position="541"/>
    </location>
</feature>
<protein>
    <submittedName>
        <fullName evidence="2">Supervillin</fullName>
    </submittedName>
</protein>
<feature type="region of interest" description="Disordered" evidence="1">
    <location>
        <begin position="210"/>
        <end position="287"/>
    </location>
</feature>
<name>A0AAD3NDU3_LATJO</name>
<feature type="region of interest" description="Disordered" evidence="1">
    <location>
        <begin position="303"/>
        <end position="363"/>
    </location>
</feature>
<feature type="compositionally biased region" description="Basic and acidic residues" evidence="1">
    <location>
        <begin position="793"/>
        <end position="808"/>
    </location>
</feature>
<evidence type="ECO:0000313" key="2">
    <source>
        <dbReference type="EMBL" id="GLD69800.1"/>
    </source>
</evidence>
<dbReference type="AlphaFoldDB" id="A0AAD3NDU3"/>